<comment type="cofactor">
    <cofactor evidence="16">
        <name>NH4(+)</name>
        <dbReference type="ChEBI" id="CHEBI:28938"/>
    </cofactor>
    <cofactor evidence="16">
        <name>K(+)</name>
        <dbReference type="ChEBI" id="CHEBI:29103"/>
    </cofactor>
    <text evidence="16">A monovalent cation. Ammonium or potassium.</text>
</comment>
<feature type="binding site" evidence="16">
    <location>
        <begin position="6"/>
        <end position="13"/>
    </location>
    <ligand>
        <name>ATP</name>
        <dbReference type="ChEBI" id="CHEBI:30616"/>
    </ligand>
</feature>
<dbReference type="GO" id="GO:0015937">
    <property type="term" value="P:coenzyme A biosynthetic process"/>
    <property type="evidence" value="ECO:0007669"/>
    <property type="project" value="UniProtKB-UniRule"/>
</dbReference>
<dbReference type="InterPro" id="IPR043129">
    <property type="entry name" value="ATPase_NBD"/>
</dbReference>
<comment type="pathway">
    <text evidence="4 16">Cofactor biosynthesis; coenzyme A biosynthesis; CoA from (R)-pantothenate: step 1/5.</text>
</comment>
<protein>
    <recommendedName>
        <fullName evidence="15 16">Type III pantothenate kinase</fullName>
        <ecNumber evidence="6 16">2.7.1.33</ecNumber>
    </recommendedName>
    <alternativeName>
        <fullName evidence="16">PanK-III</fullName>
    </alternativeName>
    <alternativeName>
        <fullName evidence="16">Pantothenic acid kinase</fullName>
    </alternativeName>
</protein>
<comment type="similarity">
    <text evidence="14 16">Belongs to the type III pantothenate kinase family.</text>
</comment>
<evidence type="ECO:0000256" key="15">
    <source>
        <dbReference type="ARBA" id="ARBA00040883"/>
    </source>
</evidence>
<feature type="binding site" evidence="16">
    <location>
        <position position="133"/>
    </location>
    <ligand>
        <name>ATP</name>
        <dbReference type="ChEBI" id="CHEBI:30616"/>
    </ligand>
</feature>
<dbReference type="HAMAP" id="MF_01274">
    <property type="entry name" value="Pantothen_kinase_3"/>
    <property type="match status" value="1"/>
</dbReference>
<dbReference type="InterPro" id="IPR004619">
    <property type="entry name" value="Type_III_PanK"/>
</dbReference>
<dbReference type="RefSeq" id="WP_194448756.1">
    <property type="nucleotide sequence ID" value="NZ_CP063849.1"/>
</dbReference>
<keyword evidence="13 16" id="KW-0173">Coenzyme A biosynthesis</keyword>
<keyword evidence="9 16" id="KW-0547">Nucleotide-binding</keyword>
<dbReference type="GO" id="GO:0005524">
    <property type="term" value="F:ATP binding"/>
    <property type="evidence" value="ECO:0007669"/>
    <property type="project" value="UniProtKB-UniRule"/>
</dbReference>
<evidence type="ECO:0000256" key="9">
    <source>
        <dbReference type="ARBA" id="ARBA00022741"/>
    </source>
</evidence>
<feature type="binding site" evidence="16">
    <location>
        <begin position="107"/>
        <end position="110"/>
    </location>
    <ligand>
        <name>substrate</name>
    </ligand>
</feature>
<dbReference type="NCBIfam" id="NF009855">
    <property type="entry name" value="PRK13321.1"/>
    <property type="match status" value="1"/>
</dbReference>
<evidence type="ECO:0000256" key="5">
    <source>
        <dbReference type="ARBA" id="ARBA00011738"/>
    </source>
</evidence>
<evidence type="ECO:0000256" key="16">
    <source>
        <dbReference type="HAMAP-Rule" id="MF_01274"/>
    </source>
</evidence>
<accession>A0A7S7NNW4</accession>
<comment type="function">
    <text evidence="16">Catalyzes the phosphorylation of pantothenate (Pan), the first step in CoA biosynthesis.</text>
</comment>
<name>A0A7S7NNW4_PALFE</name>
<evidence type="ECO:0000256" key="4">
    <source>
        <dbReference type="ARBA" id="ARBA00005225"/>
    </source>
</evidence>
<keyword evidence="12 16" id="KW-0630">Potassium</keyword>
<evidence type="ECO:0000256" key="6">
    <source>
        <dbReference type="ARBA" id="ARBA00012102"/>
    </source>
</evidence>
<feature type="binding site" evidence="16">
    <location>
        <position position="130"/>
    </location>
    <ligand>
        <name>K(+)</name>
        <dbReference type="ChEBI" id="CHEBI:29103"/>
    </ligand>
</feature>
<dbReference type="PANTHER" id="PTHR34265:SF1">
    <property type="entry name" value="TYPE III PANTOTHENATE KINASE"/>
    <property type="match status" value="1"/>
</dbReference>
<dbReference type="EC" id="2.7.1.33" evidence="6 16"/>
<feature type="binding site" evidence="16">
    <location>
        <position position="100"/>
    </location>
    <ligand>
        <name>substrate</name>
    </ligand>
</feature>
<evidence type="ECO:0000313" key="18">
    <source>
        <dbReference type="Proteomes" id="UP000593892"/>
    </source>
</evidence>
<evidence type="ECO:0000256" key="12">
    <source>
        <dbReference type="ARBA" id="ARBA00022958"/>
    </source>
</evidence>
<dbReference type="Gene3D" id="3.30.420.40">
    <property type="match status" value="2"/>
</dbReference>
<evidence type="ECO:0000256" key="10">
    <source>
        <dbReference type="ARBA" id="ARBA00022777"/>
    </source>
</evidence>
<dbReference type="GO" id="GO:0005737">
    <property type="term" value="C:cytoplasm"/>
    <property type="evidence" value="ECO:0007669"/>
    <property type="project" value="UniProtKB-SubCell"/>
</dbReference>
<keyword evidence="18" id="KW-1185">Reference proteome</keyword>
<dbReference type="KEGG" id="pfer:IRI77_30620"/>
<evidence type="ECO:0000256" key="14">
    <source>
        <dbReference type="ARBA" id="ARBA00038036"/>
    </source>
</evidence>
<gene>
    <name evidence="16" type="primary">coaX</name>
    <name evidence="17" type="ORF">IRI77_30620</name>
</gene>
<evidence type="ECO:0000256" key="2">
    <source>
        <dbReference type="ARBA" id="ARBA00001958"/>
    </source>
</evidence>
<dbReference type="GO" id="GO:0004594">
    <property type="term" value="F:pantothenate kinase activity"/>
    <property type="evidence" value="ECO:0007669"/>
    <property type="project" value="UniProtKB-UniRule"/>
</dbReference>
<feature type="active site" description="Proton acceptor" evidence="16">
    <location>
        <position position="109"/>
    </location>
</feature>
<dbReference type="EMBL" id="CP063849">
    <property type="protein sequence ID" value="QOY87087.1"/>
    <property type="molecule type" value="Genomic_DNA"/>
</dbReference>
<sequence length="259" mass="28093">MLLCVDVGNTQIFAGVYDGDELKVTFRRTSNIRSSSDEFGLFFRSMLRENGIDPAQVEMAAVCAVVPDIVHSLRNCFRKYFHLEPFVLGPGVRTGLKIRYRNPLEVGADKIANSIGALLRFPGRNLLIVDFGTATTLCAVSKEKEYLGGIITPGIYTSMEMLESKTARLPAVEIVRPAEVLGRSTVESIQAGLFYGTAATVKFLAEAVTANYFAQERPLVISTGGFGALFKGEGLFDATVPELSLLGLKRAVELSKGQG</sequence>
<evidence type="ECO:0000256" key="7">
    <source>
        <dbReference type="ARBA" id="ARBA00022490"/>
    </source>
</evidence>
<dbReference type="AlphaFoldDB" id="A0A7S7NNW4"/>
<comment type="subcellular location">
    <subcellularLocation>
        <location evidence="3 16">Cytoplasm</location>
    </subcellularLocation>
</comment>
<keyword evidence="11 16" id="KW-0067">ATP-binding</keyword>
<dbReference type="SUPFAM" id="SSF53067">
    <property type="entry name" value="Actin-like ATPase domain"/>
    <property type="match status" value="2"/>
</dbReference>
<keyword evidence="7 16" id="KW-0963">Cytoplasm</keyword>
<keyword evidence="10 16" id="KW-0418">Kinase</keyword>
<dbReference type="NCBIfam" id="TIGR00671">
    <property type="entry name" value="baf"/>
    <property type="match status" value="1"/>
</dbReference>
<organism evidence="17 18">
    <name type="scientific">Paludibaculum fermentans</name>
    <dbReference type="NCBI Taxonomy" id="1473598"/>
    <lineage>
        <taxon>Bacteria</taxon>
        <taxon>Pseudomonadati</taxon>
        <taxon>Acidobacteriota</taxon>
        <taxon>Terriglobia</taxon>
        <taxon>Bryobacterales</taxon>
        <taxon>Bryobacteraceae</taxon>
        <taxon>Paludibaculum</taxon>
    </lineage>
</organism>
<dbReference type="Proteomes" id="UP000593892">
    <property type="component" value="Chromosome"/>
</dbReference>
<keyword evidence="8 16" id="KW-0808">Transferase</keyword>
<evidence type="ECO:0000256" key="3">
    <source>
        <dbReference type="ARBA" id="ARBA00004496"/>
    </source>
</evidence>
<dbReference type="Pfam" id="PF03309">
    <property type="entry name" value="Pan_kinase"/>
    <property type="match status" value="1"/>
</dbReference>
<evidence type="ECO:0000256" key="8">
    <source>
        <dbReference type="ARBA" id="ARBA00022679"/>
    </source>
</evidence>
<proteinExistence type="inferred from homology"/>
<evidence type="ECO:0000256" key="11">
    <source>
        <dbReference type="ARBA" id="ARBA00022840"/>
    </source>
</evidence>
<evidence type="ECO:0000256" key="1">
    <source>
        <dbReference type="ARBA" id="ARBA00001206"/>
    </source>
</evidence>
<comment type="subunit">
    <text evidence="5 16">Homodimer.</text>
</comment>
<reference evidence="17 18" key="1">
    <citation type="submission" date="2020-10" db="EMBL/GenBank/DDBJ databases">
        <title>Complete genome sequence of Paludibaculum fermentans P105T, a facultatively anaerobic acidobacterium capable of dissimilatory Fe(III) reduction.</title>
        <authorList>
            <person name="Dedysh S.N."/>
            <person name="Beletsky A.V."/>
            <person name="Kulichevskaya I.S."/>
            <person name="Mardanov A.V."/>
            <person name="Ravin N.V."/>
        </authorList>
    </citation>
    <scope>NUCLEOTIDE SEQUENCE [LARGE SCALE GENOMIC DNA]</scope>
    <source>
        <strain evidence="17 18">P105</strain>
    </source>
</reference>
<evidence type="ECO:0000256" key="13">
    <source>
        <dbReference type="ARBA" id="ARBA00022993"/>
    </source>
</evidence>
<dbReference type="UniPathway" id="UPA00241">
    <property type="reaction ID" value="UER00352"/>
</dbReference>
<dbReference type="GO" id="GO:0046872">
    <property type="term" value="F:metal ion binding"/>
    <property type="evidence" value="ECO:0007669"/>
    <property type="project" value="UniProtKB-KW"/>
</dbReference>
<dbReference type="CDD" id="cd24015">
    <property type="entry name" value="ASKHA_NBD_PanK-III"/>
    <property type="match status" value="1"/>
</dbReference>
<comment type="catalytic activity">
    <reaction evidence="1 16">
        <text>(R)-pantothenate + ATP = (R)-4'-phosphopantothenate + ADP + H(+)</text>
        <dbReference type="Rhea" id="RHEA:16373"/>
        <dbReference type="ChEBI" id="CHEBI:10986"/>
        <dbReference type="ChEBI" id="CHEBI:15378"/>
        <dbReference type="ChEBI" id="CHEBI:29032"/>
        <dbReference type="ChEBI" id="CHEBI:30616"/>
        <dbReference type="ChEBI" id="CHEBI:456216"/>
        <dbReference type="EC" id="2.7.1.33"/>
    </reaction>
</comment>
<comment type="cofactor">
    <cofactor evidence="2">
        <name>K(+)</name>
        <dbReference type="ChEBI" id="CHEBI:29103"/>
    </cofactor>
</comment>
<evidence type="ECO:0000313" key="17">
    <source>
        <dbReference type="EMBL" id="QOY87087.1"/>
    </source>
</evidence>
<feature type="binding site" evidence="16">
    <location>
        <position position="185"/>
    </location>
    <ligand>
        <name>substrate</name>
    </ligand>
</feature>
<keyword evidence="16" id="KW-0479">Metal-binding</keyword>
<dbReference type="PANTHER" id="PTHR34265">
    <property type="entry name" value="TYPE III PANTOTHENATE KINASE"/>
    <property type="match status" value="1"/>
</dbReference>